<name>A0A2A8CUG4_9BACT</name>
<accession>A0A2A8CUG4</accession>
<organism evidence="2 3">
    <name type="scientific">Longibacter salinarum</name>
    <dbReference type="NCBI Taxonomy" id="1850348"/>
    <lineage>
        <taxon>Bacteria</taxon>
        <taxon>Pseudomonadati</taxon>
        <taxon>Rhodothermota</taxon>
        <taxon>Rhodothermia</taxon>
        <taxon>Rhodothermales</taxon>
        <taxon>Salisaetaceae</taxon>
        <taxon>Longibacter</taxon>
    </lineage>
</organism>
<dbReference type="Pfam" id="PF00149">
    <property type="entry name" value="Metallophos"/>
    <property type="match status" value="1"/>
</dbReference>
<evidence type="ECO:0000259" key="1">
    <source>
        <dbReference type="Pfam" id="PF00149"/>
    </source>
</evidence>
<gene>
    <name evidence="2" type="ORF">CRI94_16390</name>
</gene>
<proteinExistence type="predicted"/>
<dbReference type="InterPro" id="IPR029052">
    <property type="entry name" value="Metallo-depent_PP-like"/>
</dbReference>
<dbReference type="GO" id="GO:0016787">
    <property type="term" value="F:hydrolase activity"/>
    <property type="evidence" value="ECO:0007669"/>
    <property type="project" value="InterPro"/>
</dbReference>
<dbReference type="Gene3D" id="3.60.21.10">
    <property type="match status" value="1"/>
</dbReference>
<keyword evidence="2" id="KW-0067">ATP-binding</keyword>
<dbReference type="NCBIfam" id="TIGR04123">
    <property type="entry name" value="P_estr_lig_assc"/>
    <property type="match status" value="1"/>
</dbReference>
<keyword evidence="3" id="KW-1185">Reference proteome</keyword>
<evidence type="ECO:0000313" key="2">
    <source>
        <dbReference type="EMBL" id="PEN11168.1"/>
    </source>
</evidence>
<dbReference type="InterPro" id="IPR026336">
    <property type="entry name" value="PdeM-like"/>
</dbReference>
<feature type="domain" description="Calcineurin-like phosphoesterase" evidence="1">
    <location>
        <begin position="29"/>
        <end position="160"/>
    </location>
</feature>
<dbReference type="OrthoDB" id="9795838at2"/>
<dbReference type="EMBL" id="PDEQ01000011">
    <property type="protein sequence ID" value="PEN11168.1"/>
    <property type="molecule type" value="Genomic_DNA"/>
</dbReference>
<dbReference type="PANTHER" id="PTHR39323">
    <property type="entry name" value="BLR1149 PROTEIN"/>
    <property type="match status" value="1"/>
</dbReference>
<dbReference type="SUPFAM" id="SSF56300">
    <property type="entry name" value="Metallo-dependent phosphatases"/>
    <property type="match status" value="1"/>
</dbReference>
<keyword evidence="2" id="KW-0378">Hydrolase</keyword>
<comment type="caution">
    <text evidence="2">The sequence shown here is derived from an EMBL/GenBank/DDBJ whole genome shotgun (WGS) entry which is preliminary data.</text>
</comment>
<protein>
    <submittedName>
        <fullName evidence="2">DEAD/DEAH box helicase</fullName>
    </submittedName>
</protein>
<dbReference type="PANTHER" id="PTHR39323:SF1">
    <property type="entry name" value="BLR1149 PROTEIN"/>
    <property type="match status" value="1"/>
</dbReference>
<dbReference type="AlphaFoldDB" id="A0A2A8CUG4"/>
<sequence length="228" mass="24897">MPSFSLPPPTQEAELELLPGRAAYWAERKTLLVADVHVGKDATFRAEAIPLPLGSTDSDLQKLTGLIRQTRAERLIVLGDLYHARSGMTEGTLQALRAWRSNQKTLNVVLVRGNHDRHAGASPADLDIDEHEGPLHEGPFCFRHEPSSSDTGYVVCGHLHPGVVLRGRGGQRERLPCFHANESRLILPAFSEFTGLHILHPEPGDDVAVVAGTDVIAVSPEVLRSTHQ</sequence>
<dbReference type="RefSeq" id="WP_098078644.1">
    <property type="nucleotide sequence ID" value="NZ_PDEQ01000011.1"/>
</dbReference>
<dbReference type="GO" id="GO:0004386">
    <property type="term" value="F:helicase activity"/>
    <property type="evidence" value="ECO:0007669"/>
    <property type="project" value="UniProtKB-KW"/>
</dbReference>
<dbReference type="Proteomes" id="UP000220102">
    <property type="component" value="Unassembled WGS sequence"/>
</dbReference>
<evidence type="ECO:0000313" key="3">
    <source>
        <dbReference type="Proteomes" id="UP000220102"/>
    </source>
</evidence>
<keyword evidence="2" id="KW-0547">Nucleotide-binding</keyword>
<dbReference type="InterPro" id="IPR004843">
    <property type="entry name" value="Calcineurin-like_PHP"/>
</dbReference>
<keyword evidence="2" id="KW-0347">Helicase</keyword>
<reference evidence="2 3" key="1">
    <citation type="submission" date="2017-10" db="EMBL/GenBank/DDBJ databases">
        <title>Draft genome of Longibacter Salinarum.</title>
        <authorList>
            <person name="Goh K.M."/>
            <person name="Shamsir M.S."/>
            <person name="Lim S.W."/>
        </authorList>
    </citation>
    <scope>NUCLEOTIDE SEQUENCE [LARGE SCALE GENOMIC DNA]</scope>
    <source>
        <strain evidence="2 3">KCTC 52045</strain>
    </source>
</reference>